<feature type="region of interest" description="Disordered" evidence="1">
    <location>
        <begin position="64"/>
        <end position="91"/>
    </location>
</feature>
<comment type="caution">
    <text evidence="2">The sequence shown here is derived from an EMBL/GenBank/DDBJ whole genome shotgun (WGS) entry which is preliminary data.</text>
</comment>
<feature type="region of interest" description="Disordered" evidence="1">
    <location>
        <begin position="142"/>
        <end position="163"/>
    </location>
</feature>
<dbReference type="Proteomes" id="UP001140513">
    <property type="component" value="Unassembled WGS sequence"/>
</dbReference>
<dbReference type="EMBL" id="JAPEUX010000004">
    <property type="protein sequence ID" value="KAJ4353920.1"/>
    <property type="molecule type" value="Genomic_DNA"/>
</dbReference>
<protein>
    <submittedName>
        <fullName evidence="2">Uncharacterized protein</fullName>
    </submittedName>
</protein>
<keyword evidence="3" id="KW-1185">Reference proteome</keyword>
<dbReference type="AlphaFoldDB" id="A0A9W8XL51"/>
<evidence type="ECO:0000256" key="1">
    <source>
        <dbReference type="SAM" id="MobiDB-lite"/>
    </source>
</evidence>
<gene>
    <name evidence="2" type="ORF">N0V89_005651</name>
</gene>
<proteinExistence type="predicted"/>
<feature type="compositionally biased region" description="Acidic residues" evidence="1">
    <location>
        <begin position="154"/>
        <end position="163"/>
    </location>
</feature>
<dbReference type="RefSeq" id="XP_056071694.1">
    <property type="nucleotide sequence ID" value="XM_056214427.1"/>
</dbReference>
<accession>A0A9W8XL51</accession>
<dbReference type="OrthoDB" id="4828117at2759"/>
<evidence type="ECO:0000313" key="2">
    <source>
        <dbReference type="EMBL" id="KAJ4353920.1"/>
    </source>
</evidence>
<dbReference type="GeneID" id="80909181"/>
<evidence type="ECO:0000313" key="3">
    <source>
        <dbReference type="Proteomes" id="UP001140513"/>
    </source>
</evidence>
<organism evidence="2 3">
    <name type="scientific">Didymosphaeria variabile</name>
    <dbReference type="NCBI Taxonomy" id="1932322"/>
    <lineage>
        <taxon>Eukaryota</taxon>
        <taxon>Fungi</taxon>
        <taxon>Dikarya</taxon>
        <taxon>Ascomycota</taxon>
        <taxon>Pezizomycotina</taxon>
        <taxon>Dothideomycetes</taxon>
        <taxon>Pleosporomycetidae</taxon>
        <taxon>Pleosporales</taxon>
        <taxon>Massarineae</taxon>
        <taxon>Didymosphaeriaceae</taxon>
        <taxon>Didymosphaeria</taxon>
    </lineage>
</organism>
<reference evidence="2" key="1">
    <citation type="submission" date="2022-10" db="EMBL/GenBank/DDBJ databases">
        <title>Tapping the CABI collections for fungal endophytes: first genome assemblies for Collariella, Neodidymelliopsis, Ascochyta clinopodiicola, Didymella pomorum, Didymosphaeria variabile, Neocosmospora piperis and Neocucurbitaria cava.</title>
        <authorList>
            <person name="Hill R."/>
        </authorList>
    </citation>
    <scope>NUCLEOTIDE SEQUENCE</scope>
    <source>
        <strain evidence="2">IMI 356815</strain>
    </source>
</reference>
<sequence length="163" mass="18045">MPINWQDPEIKDRILASIIASFGTAINCKEVARIFGPEATYDAIENFLRKPKKKAKELMVEATARGNVAPTRGANSPAKQQRAPRTPKKSDGEVSCLVFIRCRLMLSFKGVKTGRVTKGTPKKNTGSPIKKEMLAEDEYMFGGGAVHTPRGDYEMDDELDNEI</sequence>
<name>A0A9W8XL51_9PLEO</name>